<dbReference type="Gene3D" id="1.25.40.10">
    <property type="entry name" value="Tetratricopeptide repeat domain"/>
    <property type="match status" value="1"/>
</dbReference>
<name>A0AAD2CP66_9STRA</name>
<sequence length="430" mass="47744">MGQMRKARTSRKKVRSKRRDSNWKNPASLDDILAAAESAQQAFDNEQAADQYSRAASLLRNGHTIASETRESLLIRVLEKLGECKVSLGHQSGAKADFEEAIAMLENEQGERNIRYHETRSSLFFYVGQLCMEKEALRAYQQGLGSLETCAKLGEKLSSDDAQDSPANPLHEVRAKLSGGYCTIAELYLTDLCFEDNAESECEAWLTRALELRDRDGEPFVDVLQTMASLRLSQQAKQLESAEYILRAFEKMKVGCDALASLVGLMENGDSTAVAEQALELTNVDSVNTLPEFEFRCQTAKLLLECATLVRDTPGLTESQKAAEQQCVSAAVSVLGSLLAQNDEVVEIWFLAGCAFALKNPLTVDAATYYLERAMEMLKKVREVLESNAKVCSGDQLTEVKEELEENRIQMEDVQGKIDELMSVETAMEE</sequence>
<dbReference type="InterPro" id="IPR011990">
    <property type="entry name" value="TPR-like_helical_dom_sf"/>
</dbReference>
<feature type="compositionally biased region" description="Basic residues" evidence="1">
    <location>
        <begin position="1"/>
        <end position="18"/>
    </location>
</feature>
<dbReference type="AlphaFoldDB" id="A0AAD2CP66"/>
<dbReference type="CDD" id="cd24142">
    <property type="entry name" value="ACL4-like"/>
    <property type="match status" value="1"/>
</dbReference>
<gene>
    <name evidence="2" type="ORF">CYCCA115_LOCUS2562</name>
</gene>
<dbReference type="SUPFAM" id="SSF48452">
    <property type="entry name" value="TPR-like"/>
    <property type="match status" value="1"/>
</dbReference>
<feature type="region of interest" description="Disordered" evidence="1">
    <location>
        <begin position="1"/>
        <end position="25"/>
    </location>
</feature>
<organism evidence="2 3">
    <name type="scientific">Cylindrotheca closterium</name>
    <dbReference type="NCBI Taxonomy" id="2856"/>
    <lineage>
        <taxon>Eukaryota</taxon>
        <taxon>Sar</taxon>
        <taxon>Stramenopiles</taxon>
        <taxon>Ochrophyta</taxon>
        <taxon>Bacillariophyta</taxon>
        <taxon>Bacillariophyceae</taxon>
        <taxon>Bacillariophycidae</taxon>
        <taxon>Bacillariales</taxon>
        <taxon>Bacillariaceae</taxon>
        <taxon>Cylindrotheca</taxon>
    </lineage>
</organism>
<protein>
    <submittedName>
        <fullName evidence="2">Uncharacterized protein</fullName>
    </submittedName>
</protein>
<evidence type="ECO:0000313" key="3">
    <source>
        <dbReference type="Proteomes" id="UP001295423"/>
    </source>
</evidence>
<comment type="caution">
    <text evidence="2">The sequence shown here is derived from an EMBL/GenBank/DDBJ whole genome shotgun (WGS) entry which is preliminary data.</text>
</comment>
<evidence type="ECO:0000256" key="1">
    <source>
        <dbReference type="SAM" id="MobiDB-lite"/>
    </source>
</evidence>
<dbReference type="Proteomes" id="UP001295423">
    <property type="component" value="Unassembled WGS sequence"/>
</dbReference>
<accession>A0AAD2CP66</accession>
<reference evidence="2" key="1">
    <citation type="submission" date="2023-08" db="EMBL/GenBank/DDBJ databases">
        <authorList>
            <person name="Audoor S."/>
            <person name="Bilcke G."/>
        </authorList>
    </citation>
    <scope>NUCLEOTIDE SEQUENCE</scope>
</reference>
<evidence type="ECO:0000313" key="2">
    <source>
        <dbReference type="EMBL" id="CAJ1931822.1"/>
    </source>
</evidence>
<dbReference type="EMBL" id="CAKOGP040000180">
    <property type="protein sequence ID" value="CAJ1931822.1"/>
    <property type="molecule type" value="Genomic_DNA"/>
</dbReference>
<keyword evidence="3" id="KW-1185">Reference proteome</keyword>
<proteinExistence type="predicted"/>